<proteinExistence type="predicted"/>
<reference evidence="1 2" key="1">
    <citation type="submission" date="2017-10" db="EMBL/GenBank/DDBJ databases">
        <title>Analysis of the genome sequences of Rhizobium populations associated to common bean (phaseolus vulgaris).</title>
        <authorList>
            <person name="Bustos P."/>
            <person name="Santamaria R.I."/>
            <person name="Miranda-Sanchez F."/>
            <person name="Perez-Carrascal O."/>
            <person name="Juarez S."/>
            <person name="Lozano L."/>
            <person name="Martinez-Flores I."/>
            <person name="Vinuesa P."/>
            <person name="Martinez-Romero E."/>
            <person name="Cevallos M.A."/>
            <person name="Romero D."/>
            <person name="Davila G."/>
            <person name="Gonzalez V."/>
        </authorList>
    </citation>
    <scope>NUCLEOTIDE SEQUENCE [LARGE SCALE GENOMIC DNA]</scope>
    <source>
        <strain evidence="1 2">NXT3</strain>
    </source>
</reference>
<sequence>MAKDPMLIGLIAKAHLYLEALTDGSGAAHTEVAKRLGVHGPDISRVLPMAFLSPRITEAILTGQQAADLTIAKLTRILGMPMSWQEQHALLSA</sequence>
<dbReference type="AlphaFoldDB" id="A0A2L0H168"/>
<accession>A0A2L0H168</accession>
<dbReference type="SUPFAM" id="SSF109709">
    <property type="entry name" value="KorB DNA-binding domain-like"/>
    <property type="match status" value="1"/>
</dbReference>
<evidence type="ECO:0000313" key="2">
    <source>
        <dbReference type="Proteomes" id="UP000239340"/>
    </source>
</evidence>
<organism evidence="1 2">
    <name type="scientific">Rhizobium fredii</name>
    <name type="common">Sinorhizobium fredii</name>
    <dbReference type="NCBI Taxonomy" id="380"/>
    <lineage>
        <taxon>Bacteria</taxon>
        <taxon>Pseudomonadati</taxon>
        <taxon>Pseudomonadota</taxon>
        <taxon>Alphaproteobacteria</taxon>
        <taxon>Hyphomicrobiales</taxon>
        <taxon>Rhizobiaceae</taxon>
        <taxon>Sinorhizobium/Ensifer group</taxon>
        <taxon>Sinorhizobium</taxon>
    </lineage>
</organism>
<dbReference type="Proteomes" id="UP000239340">
    <property type="component" value="Chromosome"/>
</dbReference>
<gene>
    <name evidence="1" type="ORF">NXT3_CH00564</name>
</gene>
<dbReference type="EMBL" id="CP024307">
    <property type="protein sequence ID" value="AUX75168.1"/>
    <property type="molecule type" value="Genomic_DNA"/>
</dbReference>
<dbReference type="RefSeq" id="WP_097537812.1">
    <property type="nucleotide sequence ID" value="NZ_CP024307.1"/>
</dbReference>
<evidence type="ECO:0000313" key="1">
    <source>
        <dbReference type="EMBL" id="AUX75168.1"/>
    </source>
</evidence>
<protein>
    <submittedName>
        <fullName evidence="1">Uncharacterized protein</fullName>
    </submittedName>
</protein>
<name>A0A2L0H168_RHIFR</name>